<evidence type="ECO:0000256" key="2">
    <source>
        <dbReference type="ARBA" id="ARBA00022679"/>
    </source>
</evidence>
<dbReference type="PANTHER" id="PTHR34456:SF13">
    <property type="entry name" value="REVERSE TRANSCRIPTASE DOMAIN-CONTAINING PROTEIN"/>
    <property type="match status" value="1"/>
</dbReference>
<dbReference type="InterPro" id="IPR043502">
    <property type="entry name" value="DNA/RNA_pol_sf"/>
</dbReference>
<dbReference type="GO" id="GO:0003968">
    <property type="term" value="F:RNA-directed RNA polymerase activity"/>
    <property type="evidence" value="ECO:0007669"/>
    <property type="project" value="UniProtKB-KW"/>
</dbReference>
<dbReference type="PANTHER" id="PTHR34456">
    <property type="entry name" value="MITOVIRUS RNA-DEPENDENT RNA POLYMERASE"/>
    <property type="match status" value="1"/>
</dbReference>
<sequence length="753" mass="86787">MKTKTTRERQWSLRPEVQFTYKLFWKFVKTSVWLLARNHNDTYPNFIKLASRIERLLRLSGPSFTVSYLKEAHRLITKTLAGELPVSQPEIRVAMRRGLPLIIPGALRLLIERGDRVVIKIVLTFISIFRVIPSYPKLKLETITAPFKGSYKTLQELPLVYQWLERKFLRGNPAMKYFRQERTPFTVGRKLLRLTTAGPNSSIQIVGYPLDALAFNENPALLKWYKVFAMNTSHKNLLERLGKDIDHWECQPPKVLQTSNFKNAELFRRFTKSKVNSTTEDVKLWYRYRTPETCLRLGKLSLKKEAAGKVRVFAIVDAWTQSLLRPLHQALFDILRNIKQDGTFDQLAPVKLLMDKGLKDMYSFDLSAATDRLPIDIQVDLLSLLFDNRETAEAWKGLLVDRDYHLDSSEFPESTGTYRYSVGQPMGALSSWAMLALTHHMIVQIAALRVGFTTWFEDYAVLGDDLVIANKSVAQAYLVIMRLLGVDINLSKSVQSSIGACEFAKKLIVSGEDFSPFGVKELFEFIRSPRHFKDWVLNNSLFSLNLEVVDYTNASQFLQTLIEDKRLVSNQKWLNSVRSTWWDLLGLFGLNLTKDLSPSITTLAIDSLNSEESGLFDNILRNVLKQRISRGWLAAFEKDVSLYTRIRRSLSLDWYIASFPSTDNLLDLYSSDMVKHLYRPYVDLDKMETEELLTLAFSDLSYLSYPFELSKMNRASKSKSLELSRDILRALARDRPHLLLKVMRSSQAFSEPK</sequence>
<keyword evidence="3" id="KW-0548">Nucleotidyltransferase</keyword>
<evidence type="ECO:0000256" key="3">
    <source>
        <dbReference type="ARBA" id="ARBA00022695"/>
    </source>
</evidence>
<organism evidence="4">
    <name type="scientific">Plasmopara viticola lesion associated mitovirus 25</name>
    <dbReference type="NCBI Taxonomy" id="2719451"/>
    <lineage>
        <taxon>Viruses</taxon>
        <taxon>Riboviria</taxon>
        <taxon>Orthornavirae</taxon>
        <taxon>Lenarviricota</taxon>
        <taxon>Howeltoviricetes</taxon>
        <taxon>Cryppavirales</taxon>
        <taxon>Mitoviridae</taxon>
        <taxon>Mitovirus</taxon>
    </lineage>
</organism>
<keyword evidence="2" id="KW-0808">Transferase</keyword>
<evidence type="ECO:0000313" key="4">
    <source>
        <dbReference type="EMBL" id="QIR30248.1"/>
    </source>
</evidence>
<dbReference type="Pfam" id="PF05919">
    <property type="entry name" value="Mitovir_RNA_pol"/>
    <property type="match status" value="1"/>
</dbReference>
<dbReference type="InterPro" id="IPR008686">
    <property type="entry name" value="RNA_pol_mitovir"/>
</dbReference>
<proteinExistence type="predicted"/>
<name>A0A6G9RV60_9VIRU</name>
<protein>
    <submittedName>
        <fullName evidence="4">RNA-dependent RNA polymerase</fullName>
    </submittedName>
</protein>
<accession>A0A6G9RV60</accession>
<reference evidence="4" key="1">
    <citation type="journal article" date="2020" name="Virus Evol.">
        <title>Analysis of the virome associated to grapevine downy mildew lesions reveals new mycovirus lineages.</title>
        <authorList>
            <person name="Chiapello M."/>
            <person name="Rodriguez-Romero J."/>
            <person name="Ayllon M.A."/>
            <person name="Turina M."/>
        </authorList>
    </citation>
    <scope>NUCLEOTIDE SEQUENCE</scope>
    <source>
        <strain evidence="4">DMG-G_DN50480</strain>
    </source>
</reference>
<keyword evidence="1 4" id="KW-0696">RNA-directed RNA polymerase</keyword>
<evidence type="ECO:0000256" key="1">
    <source>
        <dbReference type="ARBA" id="ARBA00022484"/>
    </source>
</evidence>
<dbReference type="EMBL" id="MN539786">
    <property type="protein sequence ID" value="QIR30248.1"/>
    <property type="molecule type" value="Genomic_RNA"/>
</dbReference>
<dbReference type="SUPFAM" id="SSF56672">
    <property type="entry name" value="DNA/RNA polymerases"/>
    <property type="match status" value="1"/>
</dbReference>